<dbReference type="InterPro" id="IPR018114">
    <property type="entry name" value="TRYPSIN_HIS"/>
</dbReference>
<protein>
    <submittedName>
        <fullName evidence="9">Trypsin</fullName>
    </submittedName>
</protein>
<dbReference type="InterPro" id="IPR001254">
    <property type="entry name" value="Trypsin_dom"/>
</dbReference>
<proteinExistence type="inferred from homology"/>
<keyword evidence="3 6" id="KW-0378">Hydrolase</keyword>
<sequence length="245" mass="27006">MIRLICLVVLITVTYGYIADDEEDAVINGNLAEIEDFPYYAFLSVRGHLLCGGAFVTRDLIVTAAHCIGHPSMKVYPGITRLKDLKRAKSYAVKSAIAHPKFWKTFDFAYDVGLIKLKKKIKLGNRAKTIRLATEAPPIGEEGTIAGFGVVKCVDKSNCRESSRESKQLRYADLVFESVEEDGLLHTRSRDNKNTCYGDSGGPIVYNGTLVGVVSTGEHDDCTGYSVQAPVFARLDWIQETADSM</sequence>
<evidence type="ECO:0000256" key="4">
    <source>
        <dbReference type="ARBA" id="ARBA00022825"/>
    </source>
</evidence>
<evidence type="ECO:0000256" key="6">
    <source>
        <dbReference type="RuleBase" id="RU363034"/>
    </source>
</evidence>
<dbReference type="Proteomes" id="UP001458880">
    <property type="component" value="Unassembled WGS sequence"/>
</dbReference>
<dbReference type="InterPro" id="IPR043504">
    <property type="entry name" value="Peptidase_S1_PA_chymotrypsin"/>
</dbReference>
<evidence type="ECO:0000259" key="8">
    <source>
        <dbReference type="PROSITE" id="PS50240"/>
    </source>
</evidence>
<dbReference type="PROSITE" id="PS00134">
    <property type="entry name" value="TRYPSIN_HIS"/>
    <property type="match status" value="1"/>
</dbReference>
<dbReference type="PROSITE" id="PS50240">
    <property type="entry name" value="TRYPSIN_DOM"/>
    <property type="match status" value="1"/>
</dbReference>
<dbReference type="EMBL" id="JASPKY010000428">
    <property type="protein sequence ID" value="KAK9700845.1"/>
    <property type="molecule type" value="Genomic_DNA"/>
</dbReference>
<evidence type="ECO:0000256" key="5">
    <source>
        <dbReference type="ARBA" id="ARBA00023157"/>
    </source>
</evidence>
<keyword evidence="7" id="KW-0732">Signal</keyword>
<dbReference type="PROSITE" id="PS00135">
    <property type="entry name" value="TRYPSIN_SER"/>
    <property type="match status" value="1"/>
</dbReference>
<feature type="domain" description="Peptidase S1" evidence="8">
    <location>
        <begin position="26"/>
        <end position="243"/>
    </location>
</feature>
<dbReference type="GO" id="GO:0004252">
    <property type="term" value="F:serine-type endopeptidase activity"/>
    <property type="evidence" value="ECO:0007669"/>
    <property type="project" value="InterPro"/>
</dbReference>
<dbReference type="Pfam" id="PF00089">
    <property type="entry name" value="Trypsin"/>
    <property type="match status" value="1"/>
</dbReference>
<dbReference type="InterPro" id="IPR033116">
    <property type="entry name" value="TRYPSIN_SER"/>
</dbReference>
<feature type="chain" id="PRO_5043587188" evidence="7">
    <location>
        <begin position="17"/>
        <end position="245"/>
    </location>
</feature>
<accession>A0AAW1JCK2</accession>
<keyword evidence="10" id="KW-1185">Reference proteome</keyword>
<evidence type="ECO:0000313" key="9">
    <source>
        <dbReference type="EMBL" id="KAK9700845.1"/>
    </source>
</evidence>
<dbReference type="SMART" id="SM00020">
    <property type="entry name" value="Tryp_SPc"/>
    <property type="match status" value="1"/>
</dbReference>
<comment type="similarity">
    <text evidence="1">Belongs to the peptidase S1 family.</text>
</comment>
<dbReference type="PANTHER" id="PTHR24276:SF94">
    <property type="entry name" value="AT20289P-RELATED"/>
    <property type="match status" value="1"/>
</dbReference>
<dbReference type="SUPFAM" id="SSF50494">
    <property type="entry name" value="Trypsin-like serine proteases"/>
    <property type="match status" value="1"/>
</dbReference>
<reference evidence="9 10" key="1">
    <citation type="journal article" date="2024" name="BMC Genomics">
        <title>De novo assembly and annotation of Popillia japonica's genome with initial clues to its potential as an invasive pest.</title>
        <authorList>
            <person name="Cucini C."/>
            <person name="Boschi S."/>
            <person name="Funari R."/>
            <person name="Cardaioli E."/>
            <person name="Iannotti N."/>
            <person name="Marturano G."/>
            <person name="Paoli F."/>
            <person name="Bruttini M."/>
            <person name="Carapelli A."/>
            <person name="Frati F."/>
            <person name="Nardi F."/>
        </authorList>
    </citation>
    <scope>NUCLEOTIDE SEQUENCE [LARGE SCALE GENOMIC DNA]</scope>
    <source>
        <strain evidence="9">DMR45628</strain>
    </source>
</reference>
<dbReference type="PANTHER" id="PTHR24276">
    <property type="entry name" value="POLYSERASE-RELATED"/>
    <property type="match status" value="1"/>
</dbReference>
<dbReference type="InterPro" id="IPR009003">
    <property type="entry name" value="Peptidase_S1_PA"/>
</dbReference>
<feature type="signal peptide" evidence="7">
    <location>
        <begin position="1"/>
        <end position="16"/>
    </location>
</feature>
<evidence type="ECO:0000256" key="2">
    <source>
        <dbReference type="ARBA" id="ARBA00022670"/>
    </source>
</evidence>
<dbReference type="InterPro" id="IPR001314">
    <property type="entry name" value="Peptidase_S1A"/>
</dbReference>
<dbReference type="AlphaFoldDB" id="A0AAW1JCK2"/>
<evidence type="ECO:0000256" key="3">
    <source>
        <dbReference type="ARBA" id="ARBA00022801"/>
    </source>
</evidence>
<dbReference type="GO" id="GO:0006508">
    <property type="term" value="P:proteolysis"/>
    <property type="evidence" value="ECO:0007669"/>
    <property type="project" value="UniProtKB-KW"/>
</dbReference>
<evidence type="ECO:0000313" key="10">
    <source>
        <dbReference type="Proteomes" id="UP001458880"/>
    </source>
</evidence>
<dbReference type="InterPro" id="IPR050430">
    <property type="entry name" value="Peptidase_S1"/>
</dbReference>
<keyword evidence="4 6" id="KW-0720">Serine protease</keyword>
<dbReference type="PRINTS" id="PR00722">
    <property type="entry name" value="CHYMOTRYPSIN"/>
</dbReference>
<comment type="caution">
    <text evidence="9">The sequence shown here is derived from an EMBL/GenBank/DDBJ whole genome shotgun (WGS) entry which is preliminary data.</text>
</comment>
<keyword evidence="5" id="KW-1015">Disulfide bond</keyword>
<organism evidence="9 10">
    <name type="scientific">Popillia japonica</name>
    <name type="common">Japanese beetle</name>
    <dbReference type="NCBI Taxonomy" id="7064"/>
    <lineage>
        <taxon>Eukaryota</taxon>
        <taxon>Metazoa</taxon>
        <taxon>Ecdysozoa</taxon>
        <taxon>Arthropoda</taxon>
        <taxon>Hexapoda</taxon>
        <taxon>Insecta</taxon>
        <taxon>Pterygota</taxon>
        <taxon>Neoptera</taxon>
        <taxon>Endopterygota</taxon>
        <taxon>Coleoptera</taxon>
        <taxon>Polyphaga</taxon>
        <taxon>Scarabaeiformia</taxon>
        <taxon>Scarabaeidae</taxon>
        <taxon>Rutelinae</taxon>
        <taxon>Popillia</taxon>
    </lineage>
</organism>
<keyword evidence="2 6" id="KW-0645">Protease</keyword>
<name>A0AAW1JCK2_POPJA</name>
<dbReference type="FunFam" id="2.40.10.10:FF:000068">
    <property type="entry name" value="transmembrane protease serine 2"/>
    <property type="match status" value="1"/>
</dbReference>
<evidence type="ECO:0000256" key="1">
    <source>
        <dbReference type="ARBA" id="ARBA00007664"/>
    </source>
</evidence>
<gene>
    <name evidence="9" type="ORF">QE152_g30988</name>
</gene>
<dbReference type="Gene3D" id="2.40.10.10">
    <property type="entry name" value="Trypsin-like serine proteases"/>
    <property type="match status" value="1"/>
</dbReference>
<evidence type="ECO:0000256" key="7">
    <source>
        <dbReference type="SAM" id="SignalP"/>
    </source>
</evidence>